<sequence>MEFPKFTSIPPAQVMYKNQLQEYTQKNVKQLPIYQTVNEGFPHAPKFRAKVLVDGSEYESKSTYPTKKEAEQAVAKIAYECIHNKIDARDISLIYKEPMLCKSILYEFAVKRNLDRPIYNTRYTEGSSIVYICHLVLGGKTYKGELAGSKQMAKQVAAQAAIESLLDLEETDAGMLYEIIMSKNKCHPSMQTRMDTGPSEKMLPKCSGNLQGQKASNERAVACFNTDGIVGSSGSGPKRKTETNNWERNKMRRFGN</sequence>
<dbReference type="PROSITE" id="PS50137">
    <property type="entry name" value="DS_RBD"/>
    <property type="match status" value="2"/>
</dbReference>
<dbReference type="Proteomes" id="UP001627284">
    <property type="component" value="Unassembled WGS sequence"/>
</dbReference>
<dbReference type="GO" id="GO:0003723">
    <property type="term" value="F:RNA binding"/>
    <property type="evidence" value="ECO:0007669"/>
    <property type="project" value="UniProtKB-UniRule"/>
</dbReference>
<dbReference type="SMART" id="SM00358">
    <property type="entry name" value="DSRM"/>
    <property type="match status" value="2"/>
</dbReference>
<feature type="region of interest" description="Disordered" evidence="4">
    <location>
        <begin position="232"/>
        <end position="256"/>
    </location>
</feature>
<accession>A0ABD2SI32</accession>
<evidence type="ECO:0000313" key="7">
    <source>
        <dbReference type="Proteomes" id="UP001627284"/>
    </source>
</evidence>
<dbReference type="Pfam" id="PF00035">
    <property type="entry name" value="dsrm"/>
    <property type="match status" value="2"/>
</dbReference>
<reference evidence="6 7" key="1">
    <citation type="submission" date="2024-05" db="EMBL/GenBank/DDBJ databases">
        <title>De novo assembly of an allotetraploid wild potato.</title>
        <authorList>
            <person name="Hosaka A.J."/>
        </authorList>
    </citation>
    <scope>NUCLEOTIDE SEQUENCE [LARGE SCALE GENOMIC DNA]</scope>
    <source>
        <tissue evidence="6">Young leaves</tissue>
    </source>
</reference>
<organism evidence="6 7">
    <name type="scientific">Solanum stoloniferum</name>
    <dbReference type="NCBI Taxonomy" id="62892"/>
    <lineage>
        <taxon>Eukaryota</taxon>
        <taxon>Viridiplantae</taxon>
        <taxon>Streptophyta</taxon>
        <taxon>Embryophyta</taxon>
        <taxon>Tracheophyta</taxon>
        <taxon>Spermatophyta</taxon>
        <taxon>Magnoliopsida</taxon>
        <taxon>eudicotyledons</taxon>
        <taxon>Gunneridae</taxon>
        <taxon>Pentapetalae</taxon>
        <taxon>asterids</taxon>
        <taxon>lamiids</taxon>
        <taxon>Solanales</taxon>
        <taxon>Solanaceae</taxon>
        <taxon>Solanoideae</taxon>
        <taxon>Solaneae</taxon>
        <taxon>Solanum</taxon>
    </lineage>
</organism>
<feature type="compositionally biased region" description="Basic and acidic residues" evidence="4">
    <location>
        <begin position="239"/>
        <end position="249"/>
    </location>
</feature>
<protein>
    <recommendedName>
        <fullName evidence="5">DRBM domain-containing protein</fullName>
    </recommendedName>
</protein>
<evidence type="ECO:0000256" key="3">
    <source>
        <dbReference type="PROSITE-ProRule" id="PRU00266"/>
    </source>
</evidence>
<dbReference type="SUPFAM" id="SSF54768">
    <property type="entry name" value="dsRNA-binding domain-like"/>
    <property type="match status" value="2"/>
</dbReference>
<evidence type="ECO:0000313" key="6">
    <source>
        <dbReference type="EMBL" id="KAL3343543.1"/>
    </source>
</evidence>
<evidence type="ECO:0000259" key="5">
    <source>
        <dbReference type="PROSITE" id="PS50137"/>
    </source>
</evidence>
<keyword evidence="1" id="KW-0677">Repeat</keyword>
<keyword evidence="7" id="KW-1185">Reference proteome</keyword>
<dbReference type="InterPro" id="IPR014720">
    <property type="entry name" value="dsRBD_dom"/>
</dbReference>
<evidence type="ECO:0000256" key="2">
    <source>
        <dbReference type="ARBA" id="ARBA00022884"/>
    </source>
</evidence>
<proteinExistence type="predicted"/>
<feature type="domain" description="DRBM" evidence="5">
    <location>
        <begin position="15"/>
        <end position="84"/>
    </location>
</feature>
<dbReference type="EMBL" id="JBJKTR010000015">
    <property type="protein sequence ID" value="KAL3343543.1"/>
    <property type="molecule type" value="Genomic_DNA"/>
</dbReference>
<gene>
    <name evidence="6" type="ORF">AABB24_027195</name>
</gene>
<comment type="caution">
    <text evidence="6">The sequence shown here is derived from an EMBL/GenBank/DDBJ whole genome shotgun (WGS) entry which is preliminary data.</text>
</comment>
<dbReference type="AlphaFoldDB" id="A0ABD2SI32"/>
<dbReference type="PANTHER" id="PTHR46031:SF37">
    <property type="entry name" value="DRBM DOMAIN-CONTAINING PROTEIN"/>
    <property type="match status" value="1"/>
</dbReference>
<evidence type="ECO:0000256" key="4">
    <source>
        <dbReference type="SAM" id="MobiDB-lite"/>
    </source>
</evidence>
<dbReference type="PANTHER" id="PTHR46031">
    <property type="match status" value="1"/>
</dbReference>
<evidence type="ECO:0000256" key="1">
    <source>
        <dbReference type="ARBA" id="ARBA00022737"/>
    </source>
</evidence>
<feature type="domain" description="DRBM" evidence="5">
    <location>
        <begin position="131"/>
        <end position="167"/>
    </location>
</feature>
<dbReference type="Gene3D" id="3.30.160.20">
    <property type="match status" value="2"/>
</dbReference>
<keyword evidence="2 3" id="KW-0694">RNA-binding</keyword>
<name>A0ABD2SI32_9SOLN</name>